<keyword evidence="1" id="KW-0472">Membrane</keyword>
<organism evidence="3 4">
    <name type="scientific">Luteolibacter pohnpeiensis</name>
    <dbReference type="NCBI Taxonomy" id="454153"/>
    <lineage>
        <taxon>Bacteria</taxon>
        <taxon>Pseudomonadati</taxon>
        <taxon>Verrucomicrobiota</taxon>
        <taxon>Verrucomicrobiia</taxon>
        <taxon>Verrucomicrobiales</taxon>
        <taxon>Verrucomicrobiaceae</taxon>
        <taxon>Luteolibacter</taxon>
    </lineage>
</organism>
<dbReference type="Gene3D" id="3.40.50.880">
    <property type="match status" value="1"/>
</dbReference>
<name>A0A934SA62_9BACT</name>
<dbReference type="NCBIfam" id="TIGR02226">
    <property type="entry name" value="two_anch"/>
    <property type="match status" value="1"/>
</dbReference>
<dbReference type="InterPro" id="IPR011933">
    <property type="entry name" value="Double_TM_dom"/>
</dbReference>
<dbReference type="InterPro" id="IPR024163">
    <property type="entry name" value="Aerotolerance_reg_N"/>
</dbReference>
<comment type="caution">
    <text evidence="3">The sequence shown here is derived from an EMBL/GenBank/DDBJ whole genome shotgun (WGS) entry which is preliminary data.</text>
</comment>
<accession>A0A934SA62</accession>
<dbReference type="EMBL" id="JAENIJ010000004">
    <property type="protein sequence ID" value="MBK1881613.1"/>
    <property type="molecule type" value="Genomic_DNA"/>
</dbReference>
<reference evidence="3" key="1">
    <citation type="submission" date="2021-01" db="EMBL/GenBank/DDBJ databases">
        <title>Modified the classification status of verrucomicrobia.</title>
        <authorList>
            <person name="Feng X."/>
        </authorList>
    </citation>
    <scope>NUCLEOTIDE SEQUENCE</scope>
    <source>
        <strain evidence="3">KCTC 22041</strain>
    </source>
</reference>
<keyword evidence="1" id="KW-1133">Transmembrane helix</keyword>
<dbReference type="SUPFAM" id="SSF52317">
    <property type="entry name" value="Class I glutamine amidotransferase-like"/>
    <property type="match status" value="1"/>
</dbReference>
<dbReference type="InterPro" id="IPR029062">
    <property type="entry name" value="Class_I_gatase-like"/>
</dbReference>
<keyword evidence="1" id="KW-0812">Transmembrane</keyword>
<evidence type="ECO:0000259" key="2">
    <source>
        <dbReference type="Pfam" id="PF07584"/>
    </source>
</evidence>
<sequence>MNFIHAAFLASGLAIAIPWLLHLTKKRKYLRVRLGSLQFLQPLVRDRHRMSRVEQWPLLMARCLAILLLALIFSRPFFHQTEPSSPLQGEVLILLDASGSITPQQADELRAQAAKTISSLPPAAKPVIAEVADRVTILPSLDAYHPIPGAAGSPSTAVDWVVDRAAANPDVTGAVHWFTDLQKSQLPQSPGRLWPSGLPVEIHTAAAPGDRNASISQIDLLTPFGGDSWEVEARVQVSGMPGDQPISLTLTTTDGKSVQSSTPAAGGTAVFKWKGEASKGLLSGDVAITGSSDPWPADDHRPFAFKTTQPIKVLLVDGDPTESRFTSETYFLQKALHASSAGKALSPFRAEVSASLPAPGQAVDVIAVCNPPGLSSSNCRLLSGYLEQGTGLIICLGNRAKATGWTSSDAEAVFPPGIQIATTPALDTLRHLDLSHPALAGMTMDTFSSLRMLPLQRRFSWPESSDWKNVMEFSDGSPLLSISANRRVAIFTHQVNREGADLPLDPAFVPLMQNVFSYLAGADHHKSQTAVLETRTPTLEETRPPGFYPGEAASVLISADNEESDISTVTDANFRKALGLPAIDAPAPEAMEINTLKDSPHERAGEFWPWLVAILFLLLAVESALAARRNPNPVSSPAHAN</sequence>
<gene>
    <name evidence="3" type="ORF">JIN85_04260</name>
</gene>
<feature type="domain" description="Aerotolerance regulator N-terminal" evidence="2">
    <location>
        <begin position="1"/>
        <end position="76"/>
    </location>
</feature>
<protein>
    <submittedName>
        <fullName evidence="3">BatA domain-containing protein</fullName>
    </submittedName>
</protein>
<evidence type="ECO:0000256" key="1">
    <source>
        <dbReference type="SAM" id="Phobius"/>
    </source>
</evidence>
<evidence type="ECO:0000313" key="3">
    <source>
        <dbReference type="EMBL" id="MBK1881613.1"/>
    </source>
</evidence>
<proteinExistence type="predicted"/>
<dbReference type="Pfam" id="PF07584">
    <property type="entry name" value="BatA"/>
    <property type="match status" value="1"/>
</dbReference>
<feature type="transmembrane region" description="Helical" evidence="1">
    <location>
        <begin position="59"/>
        <end position="78"/>
    </location>
</feature>
<keyword evidence="4" id="KW-1185">Reference proteome</keyword>
<dbReference type="AlphaFoldDB" id="A0A934SA62"/>
<dbReference type="RefSeq" id="WP_200267975.1">
    <property type="nucleotide sequence ID" value="NZ_JAENIJ010000004.1"/>
</dbReference>
<evidence type="ECO:0000313" key="4">
    <source>
        <dbReference type="Proteomes" id="UP000603141"/>
    </source>
</evidence>
<feature type="transmembrane region" description="Helical" evidence="1">
    <location>
        <begin position="6"/>
        <end position="24"/>
    </location>
</feature>
<dbReference type="Proteomes" id="UP000603141">
    <property type="component" value="Unassembled WGS sequence"/>
</dbReference>
<dbReference type="PANTHER" id="PTHR37464">
    <property type="entry name" value="BLL2463 PROTEIN"/>
    <property type="match status" value="1"/>
</dbReference>
<dbReference type="PANTHER" id="PTHR37464:SF1">
    <property type="entry name" value="BLL2463 PROTEIN"/>
    <property type="match status" value="1"/>
</dbReference>